<keyword evidence="2" id="KW-1185">Reference proteome</keyword>
<dbReference type="HOGENOM" id="CLU_2218392_0_0_4"/>
<gene>
    <name evidence="1" type="ordered locus">CV_1335</name>
</gene>
<evidence type="ECO:0000313" key="1">
    <source>
        <dbReference type="EMBL" id="AAQ59010.1"/>
    </source>
</evidence>
<dbReference type="OrthoDB" id="291011at2"/>
<reference evidence="1 2" key="1">
    <citation type="journal article" date="2003" name="Proc. Natl. Acad. Sci. U.S.A.">
        <title>The complete genome sequence of Chromobacterium violaceum reveals remarkable and exploitable bacterial adaptability.</title>
        <authorList>
            <person name="Vasconcelos A.T.R."/>
            <person name="de Almeida D.F."/>
            <person name="Almeida F.C."/>
            <person name="de Almeida L.G.P."/>
            <person name="de Almeida R."/>
            <person name="Goncalves J.A.A."/>
            <person name="Andrade E.M."/>
            <person name="Antonio R.V."/>
            <person name="Araripe J."/>
            <person name="de Araujo M.F.F."/>
            <person name="Filho S.A."/>
            <person name="Azevedo V."/>
            <person name="Batista A.J."/>
            <person name="Bataus L.A.M."/>
            <person name="Batista J.S."/>
            <person name="Belo A."/>
            <person name="vander Berg C."/>
            <person name="Blamey J."/>
            <person name="Bogo M."/>
            <person name="Bonato S."/>
            <person name="Bordignon J."/>
            <person name="Brito C.A."/>
            <person name="Brocchi M."/>
            <person name="Burity H.A."/>
            <person name="Camargo A.A."/>
            <person name="Cardoso D.D.P."/>
            <person name="Carneiro N.P."/>
            <person name="Carraro D.M."/>
            <person name="Carvalho C.M.B."/>
            <person name="Cascardo J.C.M."/>
            <person name="Cavada B.S."/>
            <person name="Chueire L.M.O."/>
            <person name="Pasa T.B.C."/>
            <person name="Duran N."/>
            <person name="Fagundes N."/>
            <person name="Falcao C.L."/>
            <person name="Fantinatti F."/>
            <person name="Farias I.P."/>
            <person name="Felipe M.S.S."/>
            <person name="Ferrari L.P."/>
            <person name="Ferro J.A."/>
            <person name="Ferro M.I.T."/>
            <person name="Franco G.R."/>
            <person name="Freitas N.S.A."/>
            <person name="Furlan L.R."/>
            <person name="Gazzinelli R.T."/>
            <person name="Gomes E.A."/>
            <person name="Goncalves P.R."/>
            <person name="Grangeiro T.B."/>
            <person name="Grattapaglia D."/>
            <person name="Grisard E.C."/>
            <person name="Guimaraes C.T."/>
            <person name="Hanna E.S."/>
            <person name="Hungria M."/>
            <person name="Jardim S.N."/>
            <person name="Laurino J."/>
            <person name="Leoi L.C.T."/>
            <person name="Fassarella L."/>
            <person name="Lima A."/>
            <person name="Loureiro M.F."/>
            <person name="Lyra M.C.P."/>
            <person name="Macedo M."/>
            <person name="Madeira H.M.F."/>
            <person name="Manfio G.P."/>
            <person name="Maranhao A.Q."/>
            <person name="Martins W.S."/>
            <person name="di Mauro S.M.Z."/>
            <person name="de Medeiros S.R.B."/>
            <person name="Meissner R.D.V."/>
            <person name="Menck C.F.M."/>
            <person name="Moreira M.A.M."/>
            <person name="Nascimento F.F."/>
            <person name="Nicolas M.F."/>
            <person name="Oliveira J.G."/>
            <person name="Oliveira S.C."/>
            <person name="Paixao R.F.C."/>
            <person name="Parente J.A."/>
            <person name="Pedrosa F.O."/>
            <person name="Pena S.J.D."/>
            <person name="Perreira J.O."/>
            <person name="Perreira M."/>
            <person name="Pinto L.S.R.C."/>
            <person name="Pinto L.S."/>
            <person name="Porto J.I.R."/>
            <person name="Potrich D.P."/>
            <person name="Neto C.E.R."/>
            <person name="Reis A.M.M."/>
            <person name="Rigo L.U."/>
            <person name="Rondinelli E."/>
            <person name="dos Santos E.B.P."/>
            <person name="Santos F.R."/>
            <person name="Schneider M.P.C."/>
            <person name="Seuanez H.N."/>
            <person name="Silva A.M.R."/>
            <person name="da Silva A.L.C."/>
            <person name="Silva D.W."/>
            <person name="Silva R."/>
            <person name="Simoes I.C."/>
            <person name="Simon D."/>
            <person name="Soares C.M.A."/>
            <person name="Soares R.B.A."/>
            <person name="Souza E.M."/>
            <person name="Souza K.R.L."/>
            <person name="Souza R.C."/>
            <person name="Steffens M.B.R."/>
            <person name="Steindel M."/>
            <person name="Teixeira S.R."/>
            <person name="Urmenyi T."/>
            <person name="Vettore A."/>
            <person name="Wassem R."/>
            <person name="Zaha A."/>
            <person name="Simpson A.J.G."/>
        </authorList>
    </citation>
    <scope>NUCLEOTIDE SEQUENCE [LARGE SCALE GENOMIC DNA]</scope>
    <source>
        <strain evidence="2">ATCC 12472 / DSM 30191 / JCM 1249 / NBRC 12614 / NCIMB 9131 / NCTC 9757</strain>
    </source>
</reference>
<dbReference type="RefSeq" id="WP_011134889.1">
    <property type="nucleotide sequence ID" value="NC_005085.1"/>
</dbReference>
<dbReference type="Proteomes" id="UP000001424">
    <property type="component" value="Chromosome"/>
</dbReference>
<dbReference type="STRING" id="243365.CV_1335"/>
<organism evidence="1 2">
    <name type="scientific">Chromobacterium violaceum (strain ATCC 12472 / DSM 30191 / JCM 1249 / CCUG 213 / NBRC 12614 / NCIMB 9131 / NCTC 9757 / MK)</name>
    <dbReference type="NCBI Taxonomy" id="243365"/>
    <lineage>
        <taxon>Bacteria</taxon>
        <taxon>Pseudomonadati</taxon>
        <taxon>Pseudomonadota</taxon>
        <taxon>Betaproteobacteria</taxon>
        <taxon>Neisseriales</taxon>
        <taxon>Chromobacteriaceae</taxon>
        <taxon>Chromobacterium</taxon>
    </lineage>
</organism>
<dbReference type="AlphaFoldDB" id="Q7NYD9"/>
<evidence type="ECO:0000313" key="2">
    <source>
        <dbReference type="Proteomes" id="UP000001424"/>
    </source>
</evidence>
<accession>Q7NYD9</accession>
<dbReference type="KEGG" id="cvi:CV_1335"/>
<protein>
    <submittedName>
        <fullName evidence="1">Uncharacterized protein</fullName>
    </submittedName>
</protein>
<dbReference type="EMBL" id="AE016825">
    <property type="protein sequence ID" value="AAQ59010.1"/>
    <property type="molecule type" value="Genomic_DNA"/>
</dbReference>
<sequence>MGFISFSPTYGPELVGKDLYGYTHPNGAIDLYPDTFTNTEQLVKTIGHERTHTMQIDLYGHPNRFADDPLRLNQELRLNENAAHGIEDSFWQCYQKNKTGRLEGGE</sequence>
<name>Q7NYD9_CHRVO</name>
<proteinExistence type="predicted"/>